<dbReference type="HAMAP" id="MF_00106">
    <property type="entry name" value="UxuA"/>
    <property type="match status" value="1"/>
</dbReference>
<comment type="cofactor">
    <cofactor evidence="9">
        <name>Fe(2+)</name>
        <dbReference type="ChEBI" id="CHEBI:29033"/>
    </cofactor>
    <cofactor evidence="9">
        <name>Mn(2+)</name>
        <dbReference type="ChEBI" id="CHEBI:29035"/>
    </cofactor>
</comment>
<keyword evidence="11" id="KW-1185">Reference proteome</keyword>
<evidence type="ECO:0000256" key="1">
    <source>
        <dbReference type="ARBA" id="ARBA00001794"/>
    </source>
</evidence>
<proteinExistence type="inferred from homology"/>
<comment type="function">
    <text evidence="2 9">Catalyzes the dehydration of D-mannonate.</text>
</comment>
<comment type="caution">
    <text evidence="10">The sequence shown here is derived from an EMBL/GenBank/DDBJ whole genome shotgun (WGS) entry which is preliminary data.</text>
</comment>
<evidence type="ECO:0000256" key="8">
    <source>
        <dbReference type="ARBA" id="ARBA00023239"/>
    </source>
</evidence>
<dbReference type="Gene3D" id="3.20.20.150">
    <property type="entry name" value="Divalent-metal-dependent TIM barrel enzymes"/>
    <property type="match status" value="1"/>
</dbReference>
<evidence type="ECO:0000256" key="2">
    <source>
        <dbReference type="ARBA" id="ARBA00002713"/>
    </source>
</evidence>
<dbReference type="NCBIfam" id="NF003027">
    <property type="entry name" value="PRK03906.1"/>
    <property type="match status" value="1"/>
</dbReference>
<protein>
    <recommendedName>
        <fullName evidence="5 9">Mannonate dehydratase</fullName>
        <ecNumber evidence="5 9">4.2.1.8</ecNumber>
    </recommendedName>
    <alternativeName>
        <fullName evidence="9">D-mannonate hydro-lyase</fullName>
    </alternativeName>
</protein>
<dbReference type="RefSeq" id="WP_189574073.1">
    <property type="nucleotide sequence ID" value="NZ_BMXI01000022.1"/>
</dbReference>
<keyword evidence="7 9" id="KW-0464">Manganese</keyword>
<dbReference type="Proteomes" id="UP000644507">
    <property type="component" value="Unassembled WGS sequence"/>
</dbReference>
<dbReference type="PANTHER" id="PTHR30387">
    <property type="entry name" value="MANNONATE DEHYDRATASE"/>
    <property type="match status" value="1"/>
</dbReference>
<dbReference type="PIRSF" id="PIRSF016049">
    <property type="entry name" value="Man_dehyd"/>
    <property type="match status" value="1"/>
</dbReference>
<comment type="catalytic activity">
    <reaction evidence="1 9">
        <text>D-mannonate = 2-dehydro-3-deoxy-D-gluconate + H2O</text>
        <dbReference type="Rhea" id="RHEA:20097"/>
        <dbReference type="ChEBI" id="CHEBI:15377"/>
        <dbReference type="ChEBI" id="CHEBI:17767"/>
        <dbReference type="ChEBI" id="CHEBI:57990"/>
        <dbReference type="EC" id="4.2.1.8"/>
    </reaction>
</comment>
<dbReference type="Pfam" id="PF03786">
    <property type="entry name" value="UxuA"/>
    <property type="match status" value="1"/>
</dbReference>
<dbReference type="GO" id="GO:0008927">
    <property type="term" value="F:mannonate dehydratase activity"/>
    <property type="evidence" value="ECO:0007669"/>
    <property type="project" value="UniProtKB-UniRule"/>
</dbReference>
<dbReference type="InterPro" id="IPR004628">
    <property type="entry name" value="Man_deHydtase"/>
</dbReference>
<organism evidence="10 11">
    <name type="scientific">Roseibacillus persicicus</name>
    <dbReference type="NCBI Taxonomy" id="454148"/>
    <lineage>
        <taxon>Bacteria</taxon>
        <taxon>Pseudomonadati</taxon>
        <taxon>Verrucomicrobiota</taxon>
        <taxon>Verrucomicrobiia</taxon>
        <taxon>Verrucomicrobiales</taxon>
        <taxon>Verrucomicrobiaceae</taxon>
        <taxon>Roseibacillus</taxon>
    </lineage>
</organism>
<evidence type="ECO:0000256" key="7">
    <source>
        <dbReference type="ARBA" id="ARBA00023211"/>
    </source>
</evidence>
<evidence type="ECO:0000256" key="4">
    <source>
        <dbReference type="ARBA" id="ARBA00007389"/>
    </source>
</evidence>
<evidence type="ECO:0000256" key="3">
    <source>
        <dbReference type="ARBA" id="ARBA00004892"/>
    </source>
</evidence>
<sequence>MKLSHDREFLGEGFRWFGPNDPVPLSHIRQAGATSLFHSLHEIPYGEVWPLETIRARQSLIESSGLVWRAVESVPVHEDLKTGQGEVTTLLANYSQTLRNLAEAGIETVIYNFMPVLDWVRTDMNWTLPSGARCLRFDPIHFAAFELYALARPDAKDSYSESEQEAAAVWWQSRDETSRQEFIQSIIDVFPGVKWGLSLDDIRNMLNRYSEIDSAKLRGHLAHFLTAVIPVAEECGIRMAIHPDDPPFSVLGLPRIVSTLDDVAQILAMVDSPANGLCFCSGSFSARSDNDLLKIIELSASRIHAAHLRNTQREEEGGFHESGQLEGTADMAGIVHALLREQDRRQSEGRDDWRILFRPDHGQVMMDDLEKPVGITPGYPAIGRTRGLAEIRGLMHGLRHAEKS</sequence>
<accession>A0A918TXP7</accession>
<evidence type="ECO:0000256" key="6">
    <source>
        <dbReference type="ARBA" id="ARBA00023004"/>
    </source>
</evidence>
<dbReference type="AlphaFoldDB" id="A0A918TXP7"/>
<evidence type="ECO:0000256" key="9">
    <source>
        <dbReference type="HAMAP-Rule" id="MF_00106"/>
    </source>
</evidence>
<dbReference type="GO" id="GO:0008198">
    <property type="term" value="F:ferrous iron binding"/>
    <property type="evidence" value="ECO:0007669"/>
    <property type="project" value="TreeGrafter"/>
</dbReference>
<comment type="pathway">
    <text evidence="3 9">Carbohydrate metabolism; pentose and glucuronate interconversion.</text>
</comment>
<evidence type="ECO:0000256" key="5">
    <source>
        <dbReference type="ARBA" id="ARBA00012927"/>
    </source>
</evidence>
<dbReference type="EC" id="4.2.1.8" evidence="5 9"/>
<reference evidence="10" key="2">
    <citation type="submission" date="2020-09" db="EMBL/GenBank/DDBJ databases">
        <authorList>
            <person name="Sun Q."/>
            <person name="Kim S."/>
        </authorList>
    </citation>
    <scope>NUCLEOTIDE SEQUENCE</scope>
    <source>
        <strain evidence="10">KCTC 12988</strain>
    </source>
</reference>
<dbReference type="InterPro" id="IPR036237">
    <property type="entry name" value="Xyl_isomerase-like_sf"/>
</dbReference>
<dbReference type="GO" id="GO:0042840">
    <property type="term" value="P:D-glucuronate catabolic process"/>
    <property type="evidence" value="ECO:0007669"/>
    <property type="project" value="TreeGrafter"/>
</dbReference>
<dbReference type="SUPFAM" id="SSF51658">
    <property type="entry name" value="Xylose isomerase-like"/>
    <property type="match status" value="1"/>
</dbReference>
<keyword evidence="6 9" id="KW-0408">Iron</keyword>
<keyword evidence="8 9" id="KW-0456">Lyase</keyword>
<dbReference type="GO" id="GO:0030145">
    <property type="term" value="F:manganese ion binding"/>
    <property type="evidence" value="ECO:0007669"/>
    <property type="project" value="TreeGrafter"/>
</dbReference>
<comment type="similarity">
    <text evidence="4 9">Belongs to the mannonate dehydratase family.</text>
</comment>
<reference evidence="10" key="1">
    <citation type="journal article" date="2014" name="Int. J. Syst. Evol. Microbiol.">
        <title>Complete genome sequence of Corynebacterium casei LMG S-19264T (=DSM 44701T), isolated from a smear-ripened cheese.</title>
        <authorList>
            <consortium name="US DOE Joint Genome Institute (JGI-PGF)"/>
            <person name="Walter F."/>
            <person name="Albersmeier A."/>
            <person name="Kalinowski J."/>
            <person name="Ruckert C."/>
        </authorList>
    </citation>
    <scope>NUCLEOTIDE SEQUENCE</scope>
    <source>
        <strain evidence="10">KCTC 12988</strain>
    </source>
</reference>
<dbReference type="PANTHER" id="PTHR30387:SF2">
    <property type="entry name" value="MANNONATE DEHYDRATASE"/>
    <property type="match status" value="1"/>
</dbReference>
<name>A0A918TXP7_9BACT</name>
<evidence type="ECO:0000313" key="10">
    <source>
        <dbReference type="EMBL" id="GHC66841.1"/>
    </source>
</evidence>
<dbReference type="NCBIfam" id="TIGR00695">
    <property type="entry name" value="uxuA"/>
    <property type="match status" value="1"/>
</dbReference>
<dbReference type="EMBL" id="BMXI01000022">
    <property type="protein sequence ID" value="GHC66841.1"/>
    <property type="molecule type" value="Genomic_DNA"/>
</dbReference>
<gene>
    <name evidence="9 10" type="primary">uxuA</name>
    <name evidence="10" type="ORF">GCM10007100_38450</name>
</gene>
<evidence type="ECO:0000313" key="11">
    <source>
        <dbReference type="Proteomes" id="UP000644507"/>
    </source>
</evidence>